<dbReference type="EMBL" id="CP002667">
    <property type="protein sequence ID" value="AEC16149.1"/>
    <property type="molecule type" value="Genomic_DNA"/>
</dbReference>
<accession>F4HAB7</accession>
<proteinExistence type="predicted"/>
<dbReference type="KEGG" id="gan:UMN179_00112"/>
<sequence>MYLYDLKMEMLQIKKSPLFGKNKGANIWSHILGYGQDYIALNFILQ</sequence>
<dbReference type="Proteomes" id="UP000006908">
    <property type="component" value="Chromosome"/>
</dbReference>
<evidence type="ECO:0000313" key="1">
    <source>
        <dbReference type="EMBL" id="AEC16149.1"/>
    </source>
</evidence>
<gene>
    <name evidence="1" type="ordered locus">UMN179_00112</name>
</gene>
<dbReference type="HOGENOM" id="CLU_3184072_0_0_6"/>
<name>F4HAB7_GALAU</name>
<reference evidence="1 2" key="1">
    <citation type="journal article" date="2011" name="J. Bacteriol.">
        <title>Complete genome sequence of Gallibacterium anatis strain UMN179, isolated from a laying hen with peritonitis.</title>
        <authorList>
            <person name="Johnson T.J."/>
            <person name="Fernandez-Alarcon C."/>
            <person name="Bojesen A.M."/>
            <person name="Nolan L.K."/>
            <person name="Trampel D.W."/>
            <person name="Seemann T."/>
        </authorList>
    </citation>
    <scope>NUCLEOTIDE SEQUENCE [LARGE SCALE GENOMIC DNA]</scope>
    <source>
        <strain evidence="1 2">UMN179</strain>
    </source>
</reference>
<dbReference type="AlphaFoldDB" id="F4HAB7"/>
<evidence type="ECO:0000313" key="2">
    <source>
        <dbReference type="Proteomes" id="UP000006908"/>
    </source>
</evidence>
<organism evidence="1 2">
    <name type="scientific">Gallibacterium anatis (strain UMN179)</name>
    <name type="common">Pasteurella anatis</name>
    <dbReference type="NCBI Taxonomy" id="1005058"/>
    <lineage>
        <taxon>Bacteria</taxon>
        <taxon>Pseudomonadati</taxon>
        <taxon>Pseudomonadota</taxon>
        <taxon>Gammaproteobacteria</taxon>
        <taxon>Pasteurellales</taxon>
        <taxon>Pasteurellaceae</taxon>
        <taxon>Gallibacterium</taxon>
    </lineage>
</organism>
<protein>
    <submittedName>
        <fullName evidence="1">Uncharacterized protein</fullName>
    </submittedName>
</protein>